<dbReference type="EMBL" id="BARJ01000007">
    <property type="protein sequence ID" value="GEM16916.1"/>
    <property type="molecule type" value="Genomic_DNA"/>
</dbReference>
<organism evidence="1 2">
    <name type="scientific">Gluconobacter oxydans NBRC 3293</name>
    <dbReference type="NCBI Taxonomy" id="1315969"/>
    <lineage>
        <taxon>Bacteria</taxon>
        <taxon>Pseudomonadati</taxon>
        <taxon>Pseudomonadota</taxon>
        <taxon>Alphaproteobacteria</taxon>
        <taxon>Acetobacterales</taxon>
        <taxon>Acetobacteraceae</taxon>
        <taxon>Gluconobacter</taxon>
    </lineage>
</organism>
<evidence type="ECO:0000313" key="2">
    <source>
        <dbReference type="Proteomes" id="UP000484858"/>
    </source>
</evidence>
<name>A0A829X8W2_GLUOY</name>
<accession>A0A829X8W2</accession>
<proteinExistence type="predicted"/>
<reference evidence="1 2" key="1">
    <citation type="submission" date="2013-04" db="EMBL/GenBank/DDBJ databases">
        <title>Gluconobacter oxydans NBRC 3293 whole genome sequence.</title>
        <authorList>
            <person name="Matsutani M."/>
            <person name="Yakushi T."/>
            <person name="Matsushita K."/>
        </authorList>
    </citation>
    <scope>NUCLEOTIDE SEQUENCE [LARGE SCALE GENOMIC DNA]</scope>
    <source>
        <strain evidence="1 2">NBRC 3293</strain>
    </source>
</reference>
<comment type="caution">
    <text evidence="1">The sequence shown here is derived from an EMBL/GenBank/DDBJ whole genome shotgun (WGS) entry which is preliminary data.</text>
</comment>
<dbReference type="AlphaFoldDB" id="A0A829X8W2"/>
<sequence length="79" mass="9009">MPVTDIERYRTAQVSIPQAARLRFLTVPDMTVMRTGRILSGRETGGTGPREKNLRRGRFRSAFSLCLTFLACRHGSRRQ</sequence>
<gene>
    <name evidence="1" type="ORF">NBRC3293_1413</name>
</gene>
<dbReference type="Proteomes" id="UP000484858">
    <property type="component" value="Unassembled WGS sequence"/>
</dbReference>
<protein>
    <submittedName>
        <fullName evidence="1">Uncharacterized protein</fullName>
    </submittedName>
</protein>
<evidence type="ECO:0000313" key="1">
    <source>
        <dbReference type="EMBL" id="GEM16916.1"/>
    </source>
</evidence>